<name>A0A392V007_9FABA</name>
<evidence type="ECO:0000313" key="3">
    <source>
        <dbReference type="Proteomes" id="UP000265520"/>
    </source>
</evidence>
<proteinExistence type="predicted"/>
<feature type="region of interest" description="Disordered" evidence="1">
    <location>
        <begin position="1"/>
        <end position="48"/>
    </location>
</feature>
<feature type="compositionally biased region" description="Polar residues" evidence="1">
    <location>
        <begin position="22"/>
        <end position="35"/>
    </location>
</feature>
<keyword evidence="3" id="KW-1185">Reference proteome</keyword>
<dbReference type="AlphaFoldDB" id="A0A392V007"/>
<dbReference type="EMBL" id="LXQA010980015">
    <property type="protein sequence ID" value="MCI79720.1"/>
    <property type="molecule type" value="Genomic_DNA"/>
</dbReference>
<feature type="non-terminal residue" evidence="2">
    <location>
        <position position="48"/>
    </location>
</feature>
<sequence>MVSYQARWATSSDRQRGGSEVVSLQRQKATESQQDPKIPGLSERKRQK</sequence>
<evidence type="ECO:0000313" key="2">
    <source>
        <dbReference type="EMBL" id="MCI79720.1"/>
    </source>
</evidence>
<organism evidence="2 3">
    <name type="scientific">Trifolium medium</name>
    <dbReference type="NCBI Taxonomy" id="97028"/>
    <lineage>
        <taxon>Eukaryota</taxon>
        <taxon>Viridiplantae</taxon>
        <taxon>Streptophyta</taxon>
        <taxon>Embryophyta</taxon>
        <taxon>Tracheophyta</taxon>
        <taxon>Spermatophyta</taxon>
        <taxon>Magnoliopsida</taxon>
        <taxon>eudicotyledons</taxon>
        <taxon>Gunneridae</taxon>
        <taxon>Pentapetalae</taxon>
        <taxon>rosids</taxon>
        <taxon>fabids</taxon>
        <taxon>Fabales</taxon>
        <taxon>Fabaceae</taxon>
        <taxon>Papilionoideae</taxon>
        <taxon>50 kb inversion clade</taxon>
        <taxon>NPAAA clade</taxon>
        <taxon>Hologalegina</taxon>
        <taxon>IRL clade</taxon>
        <taxon>Trifolieae</taxon>
        <taxon>Trifolium</taxon>
    </lineage>
</organism>
<evidence type="ECO:0000256" key="1">
    <source>
        <dbReference type="SAM" id="MobiDB-lite"/>
    </source>
</evidence>
<accession>A0A392V007</accession>
<dbReference type="Proteomes" id="UP000265520">
    <property type="component" value="Unassembled WGS sequence"/>
</dbReference>
<reference evidence="2 3" key="1">
    <citation type="journal article" date="2018" name="Front. Plant Sci.">
        <title>Red Clover (Trifolium pratense) and Zigzag Clover (T. medium) - A Picture of Genomic Similarities and Differences.</title>
        <authorList>
            <person name="Dluhosova J."/>
            <person name="Istvanek J."/>
            <person name="Nedelnik J."/>
            <person name="Repkova J."/>
        </authorList>
    </citation>
    <scope>NUCLEOTIDE SEQUENCE [LARGE SCALE GENOMIC DNA]</scope>
    <source>
        <strain evidence="3">cv. 10/8</strain>
        <tissue evidence="2">Leaf</tissue>
    </source>
</reference>
<comment type="caution">
    <text evidence="2">The sequence shown here is derived from an EMBL/GenBank/DDBJ whole genome shotgun (WGS) entry which is preliminary data.</text>
</comment>
<protein>
    <submittedName>
        <fullName evidence="2">Uncharacterized protein</fullName>
    </submittedName>
</protein>